<dbReference type="SUPFAM" id="SSF50978">
    <property type="entry name" value="WD40 repeat-like"/>
    <property type="match status" value="1"/>
</dbReference>
<comment type="subcellular location">
    <subcellularLocation>
        <location evidence="1">Preautophagosomal structure</location>
    </subcellularLocation>
</comment>
<evidence type="ECO:0000256" key="2">
    <source>
        <dbReference type="SAM" id="MobiDB-lite"/>
    </source>
</evidence>
<comment type="caution">
    <text evidence="5">The sequence shown here is derived from an EMBL/GenBank/DDBJ whole genome shotgun (WGS) entry which is preliminary data.</text>
</comment>
<proteinExistence type="predicted"/>
<dbReference type="AlphaFoldDB" id="A0AAV8EF94"/>
<dbReference type="Gene3D" id="2.130.10.10">
    <property type="entry name" value="YVTN repeat-like/Quinoprotein amine dehydrogenase"/>
    <property type="match status" value="1"/>
</dbReference>
<feature type="compositionally biased region" description="Basic residues" evidence="2">
    <location>
        <begin position="153"/>
        <end position="165"/>
    </location>
</feature>
<dbReference type="Pfam" id="PF12490">
    <property type="entry name" value="BCAS3"/>
    <property type="match status" value="1"/>
</dbReference>
<accession>A0AAV8EF94</accession>
<evidence type="ECO:0000259" key="4">
    <source>
        <dbReference type="Pfam" id="PF21034"/>
    </source>
</evidence>
<feature type="region of interest" description="Disordered" evidence="2">
    <location>
        <begin position="1099"/>
        <end position="1123"/>
    </location>
</feature>
<dbReference type="Proteomes" id="UP001140206">
    <property type="component" value="Chromosome 3"/>
</dbReference>
<keyword evidence="6" id="KW-1185">Reference proteome</keyword>
<evidence type="ECO:0000313" key="5">
    <source>
        <dbReference type="EMBL" id="KAJ4779384.1"/>
    </source>
</evidence>
<feature type="domain" description="BCAS3" evidence="3">
    <location>
        <begin position="808"/>
        <end position="952"/>
    </location>
</feature>
<dbReference type="GO" id="GO:0042594">
    <property type="term" value="P:response to starvation"/>
    <property type="evidence" value="ECO:0007669"/>
    <property type="project" value="TreeGrafter"/>
</dbReference>
<feature type="domain" description="BCAS3 WD40" evidence="4">
    <location>
        <begin position="370"/>
        <end position="673"/>
    </location>
</feature>
<dbReference type="InterPro" id="IPR048382">
    <property type="entry name" value="BCAS3_WD40"/>
</dbReference>
<gene>
    <name evidence="5" type="ORF">LUZ62_063641</name>
</gene>
<feature type="region of interest" description="Disordered" evidence="2">
    <location>
        <begin position="976"/>
        <end position="1014"/>
    </location>
</feature>
<organism evidence="5 6">
    <name type="scientific">Rhynchospora pubera</name>
    <dbReference type="NCBI Taxonomy" id="906938"/>
    <lineage>
        <taxon>Eukaryota</taxon>
        <taxon>Viridiplantae</taxon>
        <taxon>Streptophyta</taxon>
        <taxon>Embryophyta</taxon>
        <taxon>Tracheophyta</taxon>
        <taxon>Spermatophyta</taxon>
        <taxon>Magnoliopsida</taxon>
        <taxon>Liliopsida</taxon>
        <taxon>Poales</taxon>
        <taxon>Cyperaceae</taxon>
        <taxon>Cyperoideae</taxon>
        <taxon>Rhynchosporeae</taxon>
        <taxon>Rhynchospora</taxon>
    </lineage>
</organism>
<dbReference type="InterPro" id="IPR022175">
    <property type="entry name" value="BCAS3_dom"/>
</dbReference>
<dbReference type="EMBL" id="JAMFTS010000003">
    <property type="protein sequence ID" value="KAJ4779384.1"/>
    <property type="molecule type" value="Genomic_DNA"/>
</dbReference>
<dbReference type="GO" id="GO:0000407">
    <property type="term" value="C:phagophore assembly site"/>
    <property type="evidence" value="ECO:0007669"/>
    <property type="project" value="UniProtKB-SubCell"/>
</dbReference>
<sequence>MRIPLIPRYPAKTVTSKSPLAKIKPELESQTGSDGLVIGGVIKENDGISGHDLFGLFKAEERGEREGDRHTKATALEREREREERRRRRRRRRRKKSEVCWIGFRKFSAKLKPTWHTQSQTPKALKVGEVSSVGSGQYSDGIGHLRRWGPPDKRRRRRGRRRRRFPAGPTGEEEEKKKQRGGGEAMRRGKGGGAVAGGGGGGGRNGLLPHSLRIISSCLKTVSSNAGSVASTVRSAGASVAASIAAPPEEEKDQVLWAGFDRLELGPSCFKSVLLIGYSNGFQVVDVDDASNVCELVSKREGPVTFLQMQPSPADSSDGIQGFRASHPMLLVVAGDETNGSGTVQGGRLSALIRDNSSEPQVGNCISTPTVVRFYSLKSNSYVHVLRFRSAVFIVRCSPRIVAVALAAQIYCFDAVTLENKFSVLTYPIQSAGGINIGYGPMAVGPRWLAYATNSPLLPSTGRLSPQNLTPSPGVSPSTSPGNGNLVARYAMESSKQLAAGIINLGDMGYKTISKYCHELLPDGSNPPLSSSPGRRSGKLPSTVHPIEADNAGMVVIKDFVTQDIISQFRAHTSPISALCFDPSGTLLVTASVHGHNINVFRILPTAIPNGSGSTRYDWSCSHVHLYKLYRGLTAAVIQDFCFSPYSQWVGIVSSKGTCHIFVISPFGGDANLQLDSHHSEGVSLILKVSRPWWSNSSFLKDQQFLPPPPPVTTSVVSRIKNSNSGWLNTVSNVAASATGKIAAPSGALAAAFHNSISIVSASMKSKSSLEHLLVYSPSGHVIQHDLVPSTSLDLSDSASRVGPGSFLQEDDLHVNAEPIQWWDVCRRTNWPERDENISRITISSQHSFSGVDSSECEDNEISGLAPSTNSNTLKELTKGPDRPHWYLSNAEVQINSGRIPVWQKSKICFYAISSNEDAGIGLSDTGGEIEIEKLPVTEVEIKRRELLPVFEQFHYSQQESSDRLHTAGRLQTTLSPVNAHGRDPFSKENGLSPSQPMFLRSDSLNSPRPTSNVRPFESIKAPIFEGNKAANGPTIIMSPLLQVNNSSPNSNGELTKVEANNRTSDLINNSVEFNQYFHEGYCNIAAPELDDCREVTEAVTDGDSNSSHCEREKPEEDGDNDDVIGGVFAFCEEG</sequence>
<evidence type="ECO:0000259" key="3">
    <source>
        <dbReference type="Pfam" id="PF12490"/>
    </source>
</evidence>
<dbReference type="SMART" id="SM00320">
    <property type="entry name" value="WD40"/>
    <property type="match status" value="2"/>
</dbReference>
<dbReference type="InterPro" id="IPR036322">
    <property type="entry name" value="WD40_repeat_dom_sf"/>
</dbReference>
<evidence type="ECO:0000256" key="1">
    <source>
        <dbReference type="ARBA" id="ARBA00004329"/>
    </source>
</evidence>
<feature type="region of interest" description="Disordered" evidence="2">
    <location>
        <begin position="62"/>
        <end position="92"/>
    </location>
</feature>
<reference evidence="5" key="1">
    <citation type="submission" date="2022-08" db="EMBL/GenBank/DDBJ databases">
        <authorList>
            <person name="Marques A."/>
        </authorList>
    </citation>
    <scope>NUCLEOTIDE SEQUENCE</scope>
    <source>
        <strain evidence="5">RhyPub2mFocal</strain>
        <tissue evidence="5">Leaves</tissue>
    </source>
</reference>
<dbReference type="GO" id="GO:0006914">
    <property type="term" value="P:autophagy"/>
    <property type="evidence" value="ECO:0007669"/>
    <property type="project" value="InterPro"/>
</dbReference>
<dbReference type="InterPro" id="IPR001680">
    <property type="entry name" value="WD40_rpt"/>
</dbReference>
<dbReference type="Pfam" id="PF21034">
    <property type="entry name" value="BCAS3_WD40"/>
    <property type="match status" value="1"/>
</dbReference>
<feature type="compositionally biased region" description="Polar residues" evidence="2">
    <location>
        <begin position="1003"/>
        <end position="1014"/>
    </location>
</feature>
<dbReference type="InterPro" id="IPR015943">
    <property type="entry name" value="WD40/YVTN_repeat-like_dom_sf"/>
</dbReference>
<protein>
    <submittedName>
        <fullName evidence="5">Autophagy-related protein 18g</fullName>
    </submittedName>
</protein>
<feature type="compositionally biased region" description="Gly residues" evidence="2">
    <location>
        <begin position="191"/>
        <end position="203"/>
    </location>
</feature>
<feature type="compositionally biased region" description="Basic and acidic residues" evidence="2">
    <location>
        <begin position="62"/>
        <end position="84"/>
    </location>
</feature>
<evidence type="ECO:0000313" key="6">
    <source>
        <dbReference type="Proteomes" id="UP001140206"/>
    </source>
</evidence>
<dbReference type="InterPro" id="IPR045142">
    <property type="entry name" value="BCAS3-like"/>
</dbReference>
<name>A0AAV8EF94_9POAL</name>
<feature type="region of interest" description="Disordered" evidence="2">
    <location>
        <begin position="134"/>
        <end position="203"/>
    </location>
</feature>
<dbReference type="PANTHER" id="PTHR13268:SF0">
    <property type="entry name" value="BCAS3 MICROTUBULE ASSOCIATED CELL MIGRATION FACTOR"/>
    <property type="match status" value="1"/>
</dbReference>
<dbReference type="PANTHER" id="PTHR13268">
    <property type="entry name" value="BREAST CARCINOMA AMPLIFIED SEQUENCE 3"/>
    <property type="match status" value="1"/>
</dbReference>